<feature type="region of interest" description="Disordered" evidence="1">
    <location>
        <begin position="1"/>
        <end position="59"/>
    </location>
</feature>
<feature type="compositionally biased region" description="Low complexity" evidence="1">
    <location>
        <begin position="173"/>
        <end position="183"/>
    </location>
</feature>
<evidence type="ECO:0000313" key="3">
    <source>
        <dbReference type="Proteomes" id="UP001392437"/>
    </source>
</evidence>
<dbReference type="Proteomes" id="UP001392437">
    <property type="component" value="Unassembled WGS sequence"/>
</dbReference>
<comment type="caution">
    <text evidence="2">The sequence shown here is derived from an EMBL/GenBank/DDBJ whole genome shotgun (WGS) entry which is preliminary data.</text>
</comment>
<feature type="compositionally biased region" description="Polar residues" evidence="1">
    <location>
        <begin position="1"/>
        <end position="12"/>
    </location>
</feature>
<protein>
    <submittedName>
        <fullName evidence="2">Uncharacterized protein</fullName>
    </submittedName>
</protein>
<feature type="region of interest" description="Disordered" evidence="1">
    <location>
        <begin position="173"/>
        <end position="197"/>
    </location>
</feature>
<sequence>MRYRNSESQPSDFQWDGLPFNWGADDHPSPPQDVYHLSSTPTQSSETALGSSMLSMPDNLQHVVTSPGLSWEPPQCHVGSMDAGLYSLASNSQVGSHEPSYRHATPRNAATPYLSVSHLQDASSQLVSAFQSTVDNSSGFLGQTNDVSGSSTCQPMDEVMRYLAIPPDQSFSSGYAGSSSGAATESRQTKMSATPLP</sequence>
<organism evidence="2 3">
    <name type="scientific">Apiospora kogelbergensis</name>
    <dbReference type="NCBI Taxonomy" id="1337665"/>
    <lineage>
        <taxon>Eukaryota</taxon>
        <taxon>Fungi</taxon>
        <taxon>Dikarya</taxon>
        <taxon>Ascomycota</taxon>
        <taxon>Pezizomycotina</taxon>
        <taxon>Sordariomycetes</taxon>
        <taxon>Xylariomycetidae</taxon>
        <taxon>Amphisphaeriales</taxon>
        <taxon>Apiosporaceae</taxon>
        <taxon>Apiospora</taxon>
    </lineage>
</organism>
<dbReference type="EMBL" id="JAQQWP010000009">
    <property type="protein sequence ID" value="KAK8100113.1"/>
    <property type="molecule type" value="Genomic_DNA"/>
</dbReference>
<keyword evidence="3" id="KW-1185">Reference proteome</keyword>
<dbReference type="AlphaFoldDB" id="A0AAW0QA95"/>
<name>A0AAW0QA95_9PEZI</name>
<feature type="compositionally biased region" description="Polar residues" evidence="1">
    <location>
        <begin position="185"/>
        <end position="197"/>
    </location>
</feature>
<reference evidence="2 3" key="1">
    <citation type="submission" date="2023-01" db="EMBL/GenBank/DDBJ databases">
        <title>Analysis of 21 Apiospora genomes using comparative genomics revels a genus with tremendous synthesis potential of carbohydrate active enzymes and secondary metabolites.</title>
        <authorList>
            <person name="Sorensen T."/>
        </authorList>
    </citation>
    <scope>NUCLEOTIDE SEQUENCE [LARGE SCALE GENOMIC DNA]</scope>
    <source>
        <strain evidence="2 3">CBS 117206</strain>
    </source>
</reference>
<evidence type="ECO:0000313" key="2">
    <source>
        <dbReference type="EMBL" id="KAK8100113.1"/>
    </source>
</evidence>
<proteinExistence type="predicted"/>
<evidence type="ECO:0000256" key="1">
    <source>
        <dbReference type="SAM" id="MobiDB-lite"/>
    </source>
</evidence>
<accession>A0AAW0QA95</accession>
<feature type="compositionally biased region" description="Polar residues" evidence="1">
    <location>
        <begin position="37"/>
        <end position="54"/>
    </location>
</feature>
<gene>
    <name evidence="2" type="ORF">PG999_010487</name>
</gene>